<dbReference type="EMBL" id="LAZR01000349">
    <property type="protein sequence ID" value="KKN73151.1"/>
    <property type="molecule type" value="Genomic_DNA"/>
</dbReference>
<accession>A0A0F9VI10</accession>
<evidence type="ECO:0000256" key="1">
    <source>
        <dbReference type="SAM" id="MobiDB-lite"/>
    </source>
</evidence>
<feature type="region of interest" description="Disordered" evidence="1">
    <location>
        <begin position="122"/>
        <end position="150"/>
    </location>
</feature>
<proteinExistence type="predicted"/>
<comment type="caution">
    <text evidence="2">The sequence shown here is derived from an EMBL/GenBank/DDBJ whole genome shotgun (WGS) entry which is preliminary data.</text>
</comment>
<evidence type="ECO:0000313" key="2">
    <source>
        <dbReference type="EMBL" id="KKN73151.1"/>
    </source>
</evidence>
<gene>
    <name evidence="2" type="ORF">LCGC14_0403230</name>
</gene>
<sequence>MPEYCIVDWQQRYEVNSRGAAAGSNDKLQKHPLAYYRSKVTGTQQGKGYRKLLAIANSKALETFGIFHKLLEIAAGQDRASRGTINHSLSDLAFIIGVGEHQMSAALNVLCDPDIGWLEKVPEKTESSGSSREIAGKSGAFKNETKTKDNETKHIETGKDVFFDFSKCYLSPSVRLVAFHWFEVVKPLLKLKNKGDMACLRDIAQWLGDQVEAGRYKIRIFDNVWQWAMDGVNGQKPMAVFQARLKKELDYECKSKRAEK</sequence>
<reference evidence="2" key="1">
    <citation type="journal article" date="2015" name="Nature">
        <title>Complex archaea that bridge the gap between prokaryotes and eukaryotes.</title>
        <authorList>
            <person name="Spang A."/>
            <person name="Saw J.H."/>
            <person name="Jorgensen S.L."/>
            <person name="Zaremba-Niedzwiedzka K."/>
            <person name="Martijn J."/>
            <person name="Lind A.E."/>
            <person name="van Eijk R."/>
            <person name="Schleper C."/>
            <person name="Guy L."/>
            <person name="Ettema T.J."/>
        </authorList>
    </citation>
    <scope>NUCLEOTIDE SEQUENCE</scope>
</reference>
<protein>
    <submittedName>
        <fullName evidence="2">Uncharacterized protein</fullName>
    </submittedName>
</protein>
<name>A0A0F9VI10_9ZZZZ</name>
<organism evidence="2">
    <name type="scientific">marine sediment metagenome</name>
    <dbReference type="NCBI Taxonomy" id="412755"/>
    <lineage>
        <taxon>unclassified sequences</taxon>
        <taxon>metagenomes</taxon>
        <taxon>ecological metagenomes</taxon>
    </lineage>
</organism>
<dbReference type="AlphaFoldDB" id="A0A0F9VI10"/>